<dbReference type="InterPro" id="IPR046342">
    <property type="entry name" value="CBS_dom_sf"/>
</dbReference>
<evidence type="ECO:0000256" key="7">
    <source>
        <dbReference type="ARBA" id="ARBA00023122"/>
    </source>
</evidence>
<dbReference type="InterPro" id="IPR016169">
    <property type="entry name" value="FAD-bd_PCMH_sub2"/>
</dbReference>
<dbReference type="Gene3D" id="3.30.465.10">
    <property type="match status" value="1"/>
</dbReference>
<evidence type="ECO:0000256" key="2">
    <source>
        <dbReference type="ARBA" id="ARBA00006337"/>
    </source>
</evidence>
<name>A0A517YV71_9BACT</name>
<evidence type="ECO:0000256" key="4">
    <source>
        <dbReference type="ARBA" id="ARBA00022692"/>
    </source>
</evidence>
<protein>
    <submittedName>
        <fullName evidence="12">Magnesium and cobalt efflux protein CorC</fullName>
    </submittedName>
</protein>
<dbReference type="FunFam" id="3.10.580.10:FF:000002">
    <property type="entry name" value="Magnesium/cobalt efflux protein CorC"/>
    <property type="match status" value="1"/>
</dbReference>
<keyword evidence="5" id="KW-0677">Repeat</keyword>
<keyword evidence="7 9" id="KW-0129">CBS domain</keyword>
<evidence type="ECO:0000313" key="13">
    <source>
        <dbReference type="Proteomes" id="UP000317369"/>
    </source>
</evidence>
<dbReference type="Proteomes" id="UP000317369">
    <property type="component" value="Chromosome"/>
</dbReference>
<feature type="domain" description="CBS" evidence="11">
    <location>
        <begin position="206"/>
        <end position="266"/>
    </location>
</feature>
<evidence type="ECO:0000256" key="1">
    <source>
        <dbReference type="ARBA" id="ARBA00004651"/>
    </source>
</evidence>
<dbReference type="InterPro" id="IPR002550">
    <property type="entry name" value="CNNM"/>
</dbReference>
<dbReference type="Pfam" id="PF00571">
    <property type="entry name" value="CBS"/>
    <property type="match status" value="2"/>
</dbReference>
<dbReference type="OrthoDB" id="9798188at2"/>
<dbReference type="Gene3D" id="3.10.580.10">
    <property type="entry name" value="CBS-domain"/>
    <property type="match status" value="1"/>
</dbReference>
<dbReference type="GO" id="GO:0050660">
    <property type="term" value="F:flavin adenine dinucleotide binding"/>
    <property type="evidence" value="ECO:0007669"/>
    <property type="project" value="InterPro"/>
</dbReference>
<dbReference type="KEGG" id="pcor:KS4_21680"/>
<reference evidence="12 13" key="1">
    <citation type="submission" date="2019-02" db="EMBL/GenBank/DDBJ databases">
        <title>Deep-cultivation of Planctomycetes and their phenomic and genomic characterization uncovers novel biology.</title>
        <authorList>
            <person name="Wiegand S."/>
            <person name="Jogler M."/>
            <person name="Boedeker C."/>
            <person name="Pinto D."/>
            <person name="Vollmers J."/>
            <person name="Rivas-Marin E."/>
            <person name="Kohn T."/>
            <person name="Peeters S.H."/>
            <person name="Heuer A."/>
            <person name="Rast P."/>
            <person name="Oberbeckmann S."/>
            <person name="Bunk B."/>
            <person name="Jeske O."/>
            <person name="Meyerdierks A."/>
            <person name="Storesund J.E."/>
            <person name="Kallscheuer N."/>
            <person name="Luecker S."/>
            <person name="Lage O.M."/>
            <person name="Pohl T."/>
            <person name="Merkel B.J."/>
            <person name="Hornburger P."/>
            <person name="Mueller R.-W."/>
            <person name="Bruemmer F."/>
            <person name="Labrenz M."/>
            <person name="Spormann A.M."/>
            <person name="Op den Camp H."/>
            <person name="Overmann J."/>
            <person name="Amann R."/>
            <person name="Jetten M.S.M."/>
            <person name="Mascher T."/>
            <person name="Medema M.H."/>
            <person name="Devos D.P."/>
            <person name="Kaster A.-K."/>
            <person name="Ovreas L."/>
            <person name="Rohde M."/>
            <person name="Galperin M.Y."/>
            <person name="Jogler C."/>
        </authorList>
    </citation>
    <scope>NUCLEOTIDE SEQUENCE [LARGE SCALE GENOMIC DNA]</scope>
    <source>
        <strain evidence="12 13">KS4</strain>
    </source>
</reference>
<feature type="transmembrane region" description="Helical" evidence="10">
    <location>
        <begin position="89"/>
        <end position="109"/>
    </location>
</feature>
<evidence type="ECO:0000256" key="10">
    <source>
        <dbReference type="SAM" id="Phobius"/>
    </source>
</evidence>
<evidence type="ECO:0000259" key="11">
    <source>
        <dbReference type="PROSITE" id="PS51371"/>
    </source>
</evidence>
<comment type="subcellular location">
    <subcellularLocation>
        <location evidence="1">Cell membrane</location>
        <topology evidence="1">Multi-pass membrane protein</topology>
    </subcellularLocation>
</comment>
<dbReference type="SUPFAM" id="SSF56176">
    <property type="entry name" value="FAD-binding/transporter-associated domain-like"/>
    <property type="match status" value="1"/>
</dbReference>
<dbReference type="InterPro" id="IPR000644">
    <property type="entry name" value="CBS_dom"/>
</dbReference>
<evidence type="ECO:0000313" key="12">
    <source>
        <dbReference type="EMBL" id="QDU34106.1"/>
    </source>
</evidence>
<dbReference type="PROSITE" id="PS51371">
    <property type="entry name" value="CBS"/>
    <property type="match status" value="2"/>
</dbReference>
<feature type="transmembrane region" description="Helical" evidence="10">
    <location>
        <begin position="121"/>
        <end position="146"/>
    </location>
</feature>
<keyword evidence="4 10" id="KW-0812">Transmembrane</keyword>
<evidence type="ECO:0000256" key="8">
    <source>
        <dbReference type="ARBA" id="ARBA00023136"/>
    </source>
</evidence>
<gene>
    <name evidence="12" type="primary">corC_3</name>
    <name evidence="12" type="ORF">KS4_21680</name>
</gene>
<accession>A0A517YV71</accession>
<dbReference type="InterPro" id="IPR036318">
    <property type="entry name" value="FAD-bd_PCMH-like_sf"/>
</dbReference>
<dbReference type="EMBL" id="CP036425">
    <property type="protein sequence ID" value="QDU34106.1"/>
    <property type="molecule type" value="Genomic_DNA"/>
</dbReference>
<dbReference type="Pfam" id="PF01595">
    <property type="entry name" value="CNNM"/>
    <property type="match status" value="1"/>
</dbReference>
<proteinExistence type="inferred from homology"/>
<keyword evidence="8 10" id="KW-0472">Membrane</keyword>
<feature type="domain" description="CBS" evidence="11">
    <location>
        <begin position="271"/>
        <end position="328"/>
    </location>
</feature>
<dbReference type="CDD" id="cd04590">
    <property type="entry name" value="CBS_pair_CorC_HlyC_assoc"/>
    <property type="match status" value="1"/>
</dbReference>
<dbReference type="GO" id="GO:0005886">
    <property type="term" value="C:plasma membrane"/>
    <property type="evidence" value="ECO:0007669"/>
    <property type="project" value="UniProtKB-SubCell"/>
</dbReference>
<dbReference type="SMART" id="SM01091">
    <property type="entry name" value="CorC_HlyC"/>
    <property type="match status" value="1"/>
</dbReference>
<evidence type="ECO:0000256" key="6">
    <source>
        <dbReference type="ARBA" id="ARBA00022989"/>
    </source>
</evidence>
<dbReference type="AlphaFoldDB" id="A0A517YV71"/>
<sequence length="426" mass="47965">MQSAIIIASVSCLLTCYFAAIQVALRAYSKRKLGDLLKSANTETRLESFSNRIPKMLMVTGILRTAFSMIILLASFYFGQYEFPTDAQFQYVSAFIIGGILLIIFNVAIPSSWGTYKPEWLLSWSIPILSFLTFIFTPVIAILSIFDPIVRRISGVDLEKDYDPEIAEEVLSTIEQHDESDTVDEEQKEMLEAILDISDTDAGEVMTPRTDVHGISVSSTLEQARDAIITFGHSRIPVYQDNLDNILGILYAKDLIKYVDQSPSDFNLKNIIRDPLLIPESKTVRDLLAEFKAQKIHLAIVIDEYGGTAGIVTVEDIVEEIIGDIQDEYELEEEPQQIIILDSNTANIDARTHIDDINDQFDIELPEDEDYDTIGGYVFSSLGHIPNVGEQFDFENLRFTVTAAERTKVLSIRLERLTPDTKPLDQ</sequence>
<evidence type="ECO:0000256" key="9">
    <source>
        <dbReference type="PROSITE-ProRule" id="PRU00703"/>
    </source>
</evidence>
<dbReference type="InterPro" id="IPR044751">
    <property type="entry name" value="Ion_transp-like_CBS"/>
</dbReference>
<organism evidence="12 13">
    <name type="scientific">Poriferisphaera corsica</name>
    <dbReference type="NCBI Taxonomy" id="2528020"/>
    <lineage>
        <taxon>Bacteria</taxon>
        <taxon>Pseudomonadati</taxon>
        <taxon>Planctomycetota</taxon>
        <taxon>Phycisphaerae</taxon>
        <taxon>Phycisphaerales</taxon>
        <taxon>Phycisphaeraceae</taxon>
        <taxon>Poriferisphaera</taxon>
    </lineage>
</organism>
<dbReference type="InterPro" id="IPR005170">
    <property type="entry name" value="Transptr-assoc_dom"/>
</dbReference>
<evidence type="ECO:0000256" key="5">
    <source>
        <dbReference type="ARBA" id="ARBA00022737"/>
    </source>
</evidence>
<keyword evidence="13" id="KW-1185">Reference proteome</keyword>
<keyword evidence="6 10" id="KW-1133">Transmembrane helix</keyword>
<evidence type="ECO:0000256" key="3">
    <source>
        <dbReference type="ARBA" id="ARBA00022475"/>
    </source>
</evidence>
<dbReference type="PANTHER" id="PTHR22777">
    <property type="entry name" value="HEMOLYSIN-RELATED"/>
    <property type="match status" value="1"/>
</dbReference>
<comment type="similarity">
    <text evidence="2">Belongs to the UPF0053 family.</text>
</comment>
<keyword evidence="3" id="KW-1003">Cell membrane</keyword>
<feature type="transmembrane region" description="Helical" evidence="10">
    <location>
        <begin position="56"/>
        <end position="77"/>
    </location>
</feature>
<dbReference type="Pfam" id="PF03471">
    <property type="entry name" value="CorC_HlyC"/>
    <property type="match status" value="1"/>
</dbReference>
<dbReference type="RefSeq" id="WP_145077684.1">
    <property type="nucleotide sequence ID" value="NZ_CP036425.1"/>
</dbReference>
<dbReference type="SMART" id="SM00116">
    <property type="entry name" value="CBS"/>
    <property type="match status" value="2"/>
</dbReference>
<feature type="transmembrane region" description="Helical" evidence="10">
    <location>
        <begin position="6"/>
        <end position="28"/>
    </location>
</feature>
<dbReference type="PANTHER" id="PTHR22777:SF32">
    <property type="entry name" value="UPF0053 INNER MEMBRANE PROTEIN YFJD"/>
    <property type="match status" value="1"/>
</dbReference>
<dbReference type="SUPFAM" id="SSF54631">
    <property type="entry name" value="CBS-domain pair"/>
    <property type="match status" value="1"/>
</dbReference>